<sequence length="93" mass="10277">MRAYSASWLSLWRLLLLPFSLLACEREPTTEQLTTAHAATQASDCEARRKSDSAAAFLAGRVFEAQRHLDSVTHHAESLPGGRLVLPAHPPRQ</sequence>
<dbReference type="EMBL" id="BAABGZ010000066">
    <property type="protein sequence ID" value="GAA4362722.1"/>
    <property type="molecule type" value="Genomic_DNA"/>
</dbReference>
<evidence type="ECO:0000313" key="4">
    <source>
        <dbReference type="Proteomes" id="UP001501153"/>
    </source>
</evidence>
<dbReference type="Proteomes" id="UP001501153">
    <property type="component" value="Unassembled WGS sequence"/>
</dbReference>
<gene>
    <name evidence="3" type="ORF">GCM10023185_30920</name>
</gene>
<organism evidence="3 4">
    <name type="scientific">Hymenobacter saemangeumensis</name>
    <dbReference type="NCBI Taxonomy" id="1084522"/>
    <lineage>
        <taxon>Bacteria</taxon>
        <taxon>Pseudomonadati</taxon>
        <taxon>Bacteroidota</taxon>
        <taxon>Cytophagia</taxon>
        <taxon>Cytophagales</taxon>
        <taxon>Hymenobacteraceae</taxon>
        <taxon>Hymenobacter</taxon>
    </lineage>
</organism>
<reference evidence="4" key="1">
    <citation type="journal article" date="2019" name="Int. J. Syst. Evol. Microbiol.">
        <title>The Global Catalogue of Microorganisms (GCM) 10K type strain sequencing project: providing services to taxonomists for standard genome sequencing and annotation.</title>
        <authorList>
            <consortium name="The Broad Institute Genomics Platform"/>
            <consortium name="The Broad Institute Genome Sequencing Center for Infectious Disease"/>
            <person name="Wu L."/>
            <person name="Ma J."/>
        </authorList>
    </citation>
    <scope>NUCLEOTIDE SEQUENCE [LARGE SCALE GENOMIC DNA]</scope>
    <source>
        <strain evidence="4">JCM 17923</strain>
    </source>
</reference>
<keyword evidence="4" id="KW-1185">Reference proteome</keyword>
<accession>A0ABP8IME8</accession>
<evidence type="ECO:0000313" key="3">
    <source>
        <dbReference type="EMBL" id="GAA4362722.1"/>
    </source>
</evidence>
<dbReference type="RefSeq" id="WP_345237000.1">
    <property type="nucleotide sequence ID" value="NZ_BAABGZ010000066.1"/>
</dbReference>
<name>A0ABP8IME8_9BACT</name>
<proteinExistence type="predicted"/>
<feature type="region of interest" description="Disordered" evidence="1">
    <location>
        <begin position="73"/>
        <end position="93"/>
    </location>
</feature>
<evidence type="ECO:0000256" key="2">
    <source>
        <dbReference type="SAM" id="SignalP"/>
    </source>
</evidence>
<feature type="chain" id="PRO_5047167246" description="DUF4398 domain-containing protein" evidence="2">
    <location>
        <begin position="24"/>
        <end position="93"/>
    </location>
</feature>
<dbReference type="PROSITE" id="PS51257">
    <property type="entry name" value="PROKAR_LIPOPROTEIN"/>
    <property type="match status" value="1"/>
</dbReference>
<keyword evidence="2" id="KW-0732">Signal</keyword>
<evidence type="ECO:0000256" key="1">
    <source>
        <dbReference type="SAM" id="MobiDB-lite"/>
    </source>
</evidence>
<comment type="caution">
    <text evidence="3">The sequence shown here is derived from an EMBL/GenBank/DDBJ whole genome shotgun (WGS) entry which is preliminary data.</text>
</comment>
<feature type="signal peptide" evidence="2">
    <location>
        <begin position="1"/>
        <end position="23"/>
    </location>
</feature>
<evidence type="ECO:0008006" key="5">
    <source>
        <dbReference type="Google" id="ProtNLM"/>
    </source>
</evidence>
<protein>
    <recommendedName>
        <fullName evidence="5">DUF4398 domain-containing protein</fullName>
    </recommendedName>
</protein>